<protein>
    <submittedName>
        <fullName evidence="1">Uncharacterized protein</fullName>
    </submittedName>
</protein>
<dbReference type="OrthoDB" id="41532at2759"/>
<proteinExistence type="predicted"/>
<dbReference type="AlphaFoldDB" id="A0A2V1DVB6"/>
<dbReference type="Proteomes" id="UP000244855">
    <property type="component" value="Unassembled WGS sequence"/>
</dbReference>
<name>A0A2V1DVB6_9PLEO</name>
<organism evidence="1 2">
    <name type="scientific">Periconia macrospinosa</name>
    <dbReference type="NCBI Taxonomy" id="97972"/>
    <lineage>
        <taxon>Eukaryota</taxon>
        <taxon>Fungi</taxon>
        <taxon>Dikarya</taxon>
        <taxon>Ascomycota</taxon>
        <taxon>Pezizomycotina</taxon>
        <taxon>Dothideomycetes</taxon>
        <taxon>Pleosporomycetidae</taxon>
        <taxon>Pleosporales</taxon>
        <taxon>Massarineae</taxon>
        <taxon>Periconiaceae</taxon>
        <taxon>Periconia</taxon>
    </lineage>
</organism>
<accession>A0A2V1DVB6</accession>
<dbReference type="EMBL" id="KZ805345">
    <property type="protein sequence ID" value="PVI02283.1"/>
    <property type="molecule type" value="Genomic_DNA"/>
</dbReference>
<gene>
    <name evidence="1" type="ORF">DM02DRAFT_613100</name>
</gene>
<keyword evidence="2" id="KW-1185">Reference proteome</keyword>
<sequence>MAQIGSPTSSHSGYAALKLGPHLSPLLARKFAKLNVEAIRAIQSRILLYAPQFLRSTESWMAELRDEGLTCWICVAPNAKTGRLSLEEGQWVGMYQLHGPLSAAQYNFFDDESLMAECSKDENGGTTTRWTGGRLYVKSQHRNVHTFMALQQASTNFIRETTKQLALSVLTPRELNKGVVTARVQVTAYYGTAAHQAHKANDLRVLREVSRAQDLAYDGLLDAVPAGMLDDGDFTEPMGTLFEMVHFFQ</sequence>
<evidence type="ECO:0000313" key="2">
    <source>
        <dbReference type="Proteomes" id="UP000244855"/>
    </source>
</evidence>
<evidence type="ECO:0000313" key="1">
    <source>
        <dbReference type="EMBL" id="PVI02283.1"/>
    </source>
</evidence>
<reference evidence="1 2" key="1">
    <citation type="journal article" date="2018" name="Sci. Rep.">
        <title>Comparative genomics provides insights into the lifestyle and reveals functional heterogeneity of dark septate endophytic fungi.</title>
        <authorList>
            <person name="Knapp D.G."/>
            <person name="Nemeth J.B."/>
            <person name="Barry K."/>
            <person name="Hainaut M."/>
            <person name="Henrissat B."/>
            <person name="Johnson J."/>
            <person name="Kuo A."/>
            <person name="Lim J.H.P."/>
            <person name="Lipzen A."/>
            <person name="Nolan M."/>
            <person name="Ohm R.A."/>
            <person name="Tamas L."/>
            <person name="Grigoriev I.V."/>
            <person name="Spatafora J.W."/>
            <person name="Nagy L.G."/>
            <person name="Kovacs G.M."/>
        </authorList>
    </citation>
    <scope>NUCLEOTIDE SEQUENCE [LARGE SCALE GENOMIC DNA]</scope>
    <source>
        <strain evidence="1 2">DSE2036</strain>
    </source>
</reference>